<evidence type="ECO:0000256" key="3">
    <source>
        <dbReference type="ARBA" id="ARBA00022692"/>
    </source>
</evidence>
<dbReference type="PRINTS" id="PR00176">
    <property type="entry name" value="NANEUSMPORT"/>
</dbReference>
<keyword evidence="8" id="KW-1185">Reference proteome</keyword>
<feature type="transmembrane region" description="Helical" evidence="6">
    <location>
        <begin position="345"/>
        <end position="369"/>
    </location>
</feature>
<dbReference type="AlphaFoldDB" id="A0YHQ6"/>
<dbReference type="Pfam" id="PF00209">
    <property type="entry name" value="SNF"/>
    <property type="match status" value="2"/>
</dbReference>
<keyword evidence="3 6" id="KW-0812">Transmembrane</keyword>
<dbReference type="OrthoDB" id="9762833at2"/>
<dbReference type="STRING" id="247633.GP2143_11619"/>
<feature type="transmembrane region" description="Helical" evidence="6">
    <location>
        <begin position="12"/>
        <end position="33"/>
    </location>
</feature>
<evidence type="ECO:0000256" key="4">
    <source>
        <dbReference type="ARBA" id="ARBA00022989"/>
    </source>
</evidence>
<feature type="transmembrane region" description="Helical" evidence="6">
    <location>
        <begin position="156"/>
        <end position="172"/>
    </location>
</feature>
<dbReference type="GO" id="GO:0016020">
    <property type="term" value="C:membrane"/>
    <property type="evidence" value="ECO:0007669"/>
    <property type="project" value="UniProtKB-SubCell"/>
</dbReference>
<keyword evidence="5 6" id="KW-0472">Membrane</keyword>
<dbReference type="PROSITE" id="PS50267">
    <property type="entry name" value="NA_NEUROTRAN_SYMP_3"/>
    <property type="match status" value="1"/>
</dbReference>
<keyword evidence="2" id="KW-0813">Transport</keyword>
<name>A0YHQ6_9GAMM</name>
<sequence length="455" mass="49529">MKTLSQTKSRGWRRSWSFVAATTGATIGLGNLWKFSYLAGENGGAAFIIVYLVCILLVAMPVMIAEIVLGSRGRSNPITTVQDVSLEAGVSTWWQGIGWFGCLAGLLVLSYYSVIAGWSFAYISKLFAGDFDATSAQLAGDQFNAFLAEPQSMLEWQGLFLLIIFLTIAVGIRRGIGLLARLLMPLLFVTLIALAVYSSQVGDFQAAVNFMFTPDFSSLTRQGVLAALGHAFFTLSIGVGAMIAYGAYVPDKRSITSMVSVVVVADTLVSLLAGLAIFPLVFSLNIAPAMGPGLMFVAVPYGFGNMIYGNYYGALFFLMVSLAAITSGVALMEPATSWLSERLRWWRPVAALMVVAIVWLLGLASVFSFNEWKGISIAGMSIFSALDFFTANILLPAGGLLTAIFVGWKMRREVLRDELYVEGRVLFSLWYWVLRYIAAPGVLVVFLSSFLKEWV</sequence>
<proteinExistence type="predicted"/>
<dbReference type="eggNOG" id="COG0733">
    <property type="taxonomic scope" value="Bacteria"/>
</dbReference>
<dbReference type="CDD" id="cd10336">
    <property type="entry name" value="SLC6sbd_Tyt1-Like"/>
    <property type="match status" value="1"/>
</dbReference>
<gene>
    <name evidence="7" type="ORF">GP2143_11619</name>
</gene>
<accession>A0YHQ6</accession>
<feature type="transmembrane region" description="Helical" evidence="6">
    <location>
        <begin position="429"/>
        <end position="451"/>
    </location>
</feature>
<dbReference type="Proteomes" id="UP000004931">
    <property type="component" value="Unassembled WGS sequence"/>
</dbReference>
<organism evidence="7 8">
    <name type="scientific">marine gamma proteobacterium HTCC2143</name>
    <dbReference type="NCBI Taxonomy" id="247633"/>
    <lineage>
        <taxon>Bacteria</taxon>
        <taxon>Pseudomonadati</taxon>
        <taxon>Pseudomonadota</taxon>
        <taxon>Gammaproteobacteria</taxon>
        <taxon>Cellvibrionales</taxon>
        <taxon>Spongiibacteraceae</taxon>
        <taxon>BD1-7 clade</taxon>
    </lineage>
</organism>
<protein>
    <submittedName>
        <fullName evidence="7">Na+-dependent transporter of the SNF family protein</fullName>
    </submittedName>
</protein>
<dbReference type="InterPro" id="IPR000175">
    <property type="entry name" value="Na/ntran_symport"/>
</dbReference>
<feature type="transmembrane region" description="Helical" evidence="6">
    <location>
        <begin position="224"/>
        <end position="249"/>
    </location>
</feature>
<comment type="subcellular location">
    <subcellularLocation>
        <location evidence="1">Membrane</location>
        <topology evidence="1">Multi-pass membrane protein</topology>
    </subcellularLocation>
</comment>
<dbReference type="PANTHER" id="PTHR42948">
    <property type="entry name" value="TRANSPORTER"/>
    <property type="match status" value="1"/>
</dbReference>
<dbReference type="InterPro" id="IPR037272">
    <property type="entry name" value="SNS_sf"/>
</dbReference>
<feature type="transmembrane region" description="Helical" evidence="6">
    <location>
        <begin position="179"/>
        <end position="197"/>
    </location>
</feature>
<dbReference type="PANTHER" id="PTHR42948:SF1">
    <property type="entry name" value="TRANSPORTER"/>
    <property type="match status" value="1"/>
</dbReference>
<evidence type="ECO:0000313" key="8">
    <source>
        <dbReference type="Proteomes" id="UP000004931"/>
    </source>
</evidence>
<dbReference type="EMBL" id="AAVT01000021">
    <property type="protein sequence ID" value="EAW29632.1"/>
    <property type="molecule type" value="Genomic_DNA"/>
</dbReference>
<dbReference type="InterPro" id="IPR047218">
    <property type="entry name" value="YocR/YhdH-like"/>
</dbReference>
<feature type="transmembrane region" description="Helical" evidence="6">
    <location>
        <begin position="97"/>
        <end position="121"/>
    </location>
</feature>
<evidence type="ECO:0000256" key="1">
    <source>
        <dbReference type="ARBA" id="ARBA00004141"/>
    </source>
</evidence>
<reference evidence="7 8" key="1">
    <citation type="journal article" date="2010" name="J. Bacteriol.">
        <title>Genome sequence of the oligotrophic marine Gammaproteobacterium HTCC2143, isolated from the Oregon Coast.</title>
        <authorList>
            <person name="Oh H.M."/>
            <person name="Kang I."/>
            <person name="Ferriera S."/>
            <person name="Giovannoni S.J."/>
            <person name="Cho J.C."/>
        </authorList>
    </citation>
    <scope>NUCLEOTIDE SEQUENCE [LARGE SCALE GENOMIC DNA]</scope>
    <source>
        <strain evidence="7 8">HTCC2143</strain>
    </source>
</reference>
<feature type="transmembrane region" description="Helical" evidence="6">
    <location>
        <begin position="45"/>
        <end position="69"/>
    </location>
</feature>
<evidence type="ECO:0000313" key="7">
    <source>
        <dbReference type="EMBL" id="EAW29632.1"/>
    </source>
</evidence>
<feature type="transmembrane region" description="Helical" evidence="6">
    <location>
        <begin position="261"/>
        <end position="291"/>
    </location>
</feature>
<dbReference type="SUPFAM" id="SSF161070">
    <property type="entry name" value="SNF-like"/>
    <property type="match status" value="1"/>
</dbReference>
<evidence type="ECO:0000256" key="5">
    <source>
        <dbReference type="ARBA" id="ARBA00023136"/>
    </source>
</evidence>
<dbReference type="NCBIfam" id="NF037979">
    <property type="entry name" value="Na_transp"/>
    <property type="match status" value="1"/>
</dbReference>
<feature type="transmembrane region" description="Helical" evidence="6">
    <location>
        <begin position="389"/>
        <end position="408"/>
    </location>
</feature>
<keyword evidence="4 6" id="KW-1133">Transmembrane helix</keyword>
<evidence type="ECO:0000256" key="6">
    <source>
        <dbReference type="SAM" id="Phobius"/>
    </source>
</evidence>
<comment type="caution">
    <text evidence="7">The sequence shown here is derived from an EMBL/GenBank/DDBJ whole genome shotgun (WGS) entry which is preliminary data.</text>
</comment>
<feature type="transmembrane region" description="Helical" evidence="6">
    <location>
        <begin position="311"/>
        <end position="333"/>
    </location>
</feature>
<evidence type="ECO:0000256" key="2">
    <source>
        <dbReference type="ARBA" id="ARBA00022448"/>
    </source>
</evidence>